<evidence type="ECO:0000256" key="2">
    <source>
        <dbReference type="ARBA" id="ARBA00022603"/>
    </source>
</evidence>
<sequence length="251" mass="26096">MDVVTRLRAAGCVFAEDEARLLTEAAGSPVELDELVAARVAGEPLEHLLGWAEFAGLRIAVTSGVFVPRRRTEFLAEAAAGLCGPGSVVVDLCCGCGAIGAAVAAAVPGVVLHAADVDPAAVACARRNLPTAEVHLGDLFTPLPRALRGHVDVVVANVPYVPTAEIDWMPVEARLHEPLSALDGGADGLGFQRAVADGALDWLRPGGHLLVETSERQSPVSLEVFAGAGFTAEVRTCDERDSTIVVGTRPR</sequence>
<dbReference type="Gene3D" id="3.40.50.150">
    <property type="entry name" value="Vaccinia Virus protein VP39"/>
    <property type="match status" value="1"/>
</dbReference>
<dbReference type="Pfam" id="PF05175">
    <property type="entry name" value="MTS"/>
    <property type="match status" value="1"/>
</dbReference>
<name>A0ABT1INW5_9PSEU</name>
<reference evidence="7 8" key="1">
    <citation type="submission" date="2022-06" db="EMBL/GenBank/DDBJ databases">
        <title>Genomic Encyclopedia of Archaeal and Bacterial Type Strains, Phase II (KMG-II): from individual species to whole genera.</title>
        <authorList>
            <person name="Goeker M."/>
        </authorList>
    </citation>
    <scope>NUCLEOTIDE SEQUENCE [LARGE SCALE GENOMIC DNA]</scope>
    <source>
        <strain evidence="7 8">DSM 44255</strain>
    </source>
</reference>
<dbReference type="InterPro" id="IPR007848">
    <property type="entry name" value="Small_mtfrase_dom"/>
</dbReference>
<evidence type="ECO:0000256" key="1">
    <source>
        <dbReference type="ARBA" id="ARBA00012771"/>
    </source>
</evidence>
<dbReference type="InterPro" id="IPR022446">
    <property type="entry name" value="MeTrfrase_put"/>
</dbReference>
<comment type="caution">
    <text evidence="7">The sequence shown here is derived from an EMBL/GenBank/DDBJ whole genome shotgun (WGS) entry which is preliminary data.</text>
</comment>
<keyword evidence="2 7" id="KW-0489">Methyltransferase</keyword>
<dbReference type="InterPro" id="IPR029063">
    <property type="entry name" value="SAM-dependent_MTases_sf"/>
</dbReference>
<dbReference type="GO" id="GO:0032259">
    <property type="term" value="P:methylation"/>
    <property type="evidence" value="ECO:0007669"/>
    <property type="project" value="UniProtKB-KW"/>
</dbReference>
<dbReference type="NCBIfam" id="TIGR00536">
    <property type="entry name" value="hemK_fam"/>
    <property type="match status" value="1"/>
</dbReference>
<proteinExistence type="predicted"/>
<dbReference type="NCBIfam" id="TIGR03704">
    <property type="entry name" value="PrmC_rel_meth"/>
    <property type="match status" value="1"/>
</dbReference>
<keyword evidence="3" id="KW-0808">Transferase</keyword>
<dbReference type="EC" id="2.1.1.297" evidence="1"/>
<protein>
    <recommendedName>
        <fullName evidence="1">peptide chain release factor N(5)-glutamine methyltransferase</fullName>
        <ecNumber evidence="1">2.1.1.297</ecNumber>
    </recommendedName>
</protein>
<evidence type="ECO:0000256" key="4">
    <source>
        <dbReference type="ARBA" id="ARBA00022691"/>
    </source>
</evidence>
<evidence type="ECO:0000256" key="5">
    <source>
        <dbReference type="ARBA" id="ARBA00048391"/>
    </source>
</evidence>
<keyword evidence="8" id="KW-1185">Reference proteome</keyword>
<dbReference type="PANTHER" id="PTHR18895:SF74">
    <property type="entry name" value="MTRF1L RELEASE FACTOR GLUTAMINE METHYLTRANSFERASE"/>
    <property type="match status" value="1"/>
</dbReference>
<keyword evidence="4" id="KW-0949">S-adenosyl-L-methionine</keyword>
<evidence type="ECO:0000256" key="3">
    <source>
        <dbReference type="ARBA" id="ARBA00022679"/>
    </source>
</evidence>
<dbReference type="GO" id="GO:0008168">
    <property type="term" value="F:methyltransferase activity"/>
    <property type="evidence" value="ECO:0007669"/>
    <property type="project" value="UniProtKB-KW"/>
</dbReference>
<gene>
    <name evidence="7" type="ORF">LV75_006899</name>
</gene>
<evidence type="ECO:0000313" key="8">
    <source>
        <dbReference type="Proteomes" id="UP001205185"/>
    </source>
</evidence>
<dbReference type="InterPro" id="IPR050320">
    <property type="entry name" value="N5-glutamine_MTase"/>
</dbReference>
<dbReference type="Proteomes" id="UP001205185">
    <property type="component" value="Unassembled WGS sequence"/>
</dbReference>
<comment type="catalytic activity">
    <reaction evidence="5">
        <text>L-glutaminyl-[peptide chain release factor] + S-adenosyl-L-methionine = N(5)-methyl-L-glutaminyl-[peptide chain release factor] + S-adenosyl-L-homocysteine + H(+)</text>
        <dbReference type="Rhea" id="RHEA:42896"/>
        <dbReference type="Rhea" id="RHEA-COMP:10271"/>
        <dbReference type="Rhea" id="RHEA-COMP:10272"/>
        <dbReference type="ChEBI" id="CHEBI:15378"/>
        <dbReference type="ChEBI" id="CHEBI:30011"/>
        <dbReference type="ChEBI" id="CHEBI:57856"/>
        <dbReference type="ChEBI" id="CHEBI:59789"/>
        <dbReference type="ChEBI" id="CHEBI:61891"/>
        <dbReference type="EC" id="2.1.1.297"/>
    </reaction>
</comment>
<dbReference type="Gene3D" id="1.10.8.10">
    <property type="entry name" value="DNA helicase RuvA subunit, C-terminal domain"/>
    <property type="match status" value="1"/>
</dbReference>
<feature type="domain" description="Methyltransferase small" evidence="6">
    <location>
        <begin position="85"/>
        <end position="167"/>
    </location>
</feature>
<dbReference type="RefSeq" id="WP_253891693.1">
    <property type="nucleotide sequence ID" value="NZ_BAAAVB010000022.1"/>
</dbReference>
<dbReference type="InterPro" id="IPR004556">
    <property type="entry name" value="HemK-like"/>
</dbReference>
<evidence type="ECO:0000313" key="7">
    <source>
        <dbReference type="EMBL" id="MCP2274364.1"/>
    </source>
</evidence>
<dbReference type="SUPFAM" id="SSF53335">
    <property type="entry name" value="S-adenosyl-L-methionine-dependent methyltransferases"/>
    <property type="match status" value="1"/>
</dbReference>
<dbReference type="PANTHER" id="PTHR18895">
    <property type="entry name" value="HEMK METHYLTRANSFERASE"/>
    <property type="match status" value="1"/>
</dbReference>
<evidence type="ECO:0000259" key="6">
    <source>
        <dbReference type="Pfam" id="PF05175"/>
    </source>
</evidence>
<organism evidence="7 8">
    <name type="scientific">Actinokineospora diospyrosa</name>
    <dbReference type="NCBI Taxonomy" id="103728"/>
    <lineage>
        <taxon>Bacteria</taxon>
        <taxon>Bacillati</taxon>
        <taxon>Actinomycetota</taxon>
        <taxon>Actinomycetes</taxon>
        <taxon>Pseudonocardiales</taxon>
        <taxon>Pseudonocardiaceae</taxon>
        <taxon>Actinokineospora</taxon>
    </lineage>
</organism>
<accession>A0ABT1INW5</accession>
<dbReference type="EMBL" id="JAMTCO010000024">
    <property type="protein sequence ID" value="MCP2274364.1"/>
    <property type="molecule type" value="Genomic_DNA"/>
</dbReference>